<name>A0ABT6G1H5_9FLAO</name>
<evidence type="ECO:0000313" key="3">
    <source>
        <dbReference type="Proteomes" id="UP001529085"/>
    </source>
</evidence>
<keyword evidence="1" id="KW-0802">TPR repeat</keyword>
<feature type="repeat" description="TPR" evidence="1">
    <location>
        <begin position="30"/>
        <end position="63"/>
    </location>
</feature>
<dbReference type="Proteomes" id="UP001529085">
    <property type="component" value="Unassembled WGS sequence"/>
</dbReference>
<gene>
    <name evidence="2" type="ORF">P7122_08355</name>
</gene>
<dbReference type="EMBL" id="JARSBN010000004">
    <property type="protein sequence ID" value="MDG4715880.1"/>
    <property type="molecule type" value="Genomic_DNA"/>
</dbReference>
<dbReference type="PANTHER" id="PTHR12558">
    <property type="entry name" value="CELL DIVISION CYCLE 16,23,27"/>
    <property type="match status" value="1"/>
</dbReference>
<comment type="caution">
    <text evidence="2">The sequence shown here is derived from an EMBL/GenBank/DDBJ whole genome shotgun (WGS) entry which is preliminary data.</text>
</comment>
<dbReference type="PROSITE" id="PS50005">
    <property type="entry name" value="TPR"/>
    <property type="match status" value="2"/>
</dbReference>
<organism evidence="2 3">
    <name type="scientific">Winogradskyella marincola</name>
    <dbReference type="NCBI Taxonomy" id="3037795"/>
    <lineage>
        <taxon>Bacteria</taxon>
        <taxon>Pseudomonadati</taxon>
        <taxon>Bacteroidota</taxon>
        <taxon>Flavobacteriia</taxon>
        <taxon>Flavobacteriales</taxon>
        <taxon>Flavobacteriaceae</taxon>
        <taxon>Winogradskyella</taxon>
    </lineage>
</organism>
<dbReference type="SMART" id="SM00028">
    <property type="entry name" value="TPR"/>
    <property type="match status" value="7"/>
</dbReference>
<dbReference type="PANTHER" id="PTHR12558:SF13">
    <property type="entry name" value="CELL DIVISION CYCLE PROTEIN 27 HOMOLOG"/>
    <property type="match status" value="1"/>
</dbReference>
<dbReference type="InterPro" id="IPR019734">
    <property type="entry name" value="TPR_rpt"/>
</dbReference>
<reference evidence="2 3" key="1">
    <citation type="submission" date="2023-03" db="EMBL/GenBank/DDBJ databases">
        <title>Strain YYF002 represents a novel species in the genus Winogradskyella isolated from seawater.</title>
        <authorList>
            <person name="Fu Z.-Y."/>
        </authorList>
    </citation>
    <scope>NUCLEOTIDE SEQUENCE [LARGE SCALE GENOMIC DNA]</scope>
    <source>
        <strain evidence="2 3">YYF002</strain>
    </source>
</reference>
<sequence>MKLVNIMKQFFLFLLFLCGTLSYGQKDSLSLSYYNKSYSYSKQGDFNNALAFINKALSIDSLNNNYIMQKALVLSSNKQYDEAITVLDKIEEIGKETENSIILKSLILEEKGEIEESLAVLIVFCEYQPSKRLYKQIALSFFKYNGYDEAINYYYKALIIDPSDELVRIDLASVLYSLGKEQNNKNKKDESLRLLQEGLKLKHSNILEFFIAQYYDEEKEYGKAIEILNNIIEQEAKAKYIKYRAEILLKDNKDYESYNDYLKLLELEECNSEYYSKILSYLYKIKDYKKVVEYTQLAIKCDERNLKYFVEGLFTSYFFLGDNENGKKYLNIGLKEANLRSFNAYYIKALLSVNDSHYDEAISFLNLSTEQTQNTDELIMAKLLESYIFILKKEFSNFAILYSDIKDFKKQETDLYKIRLAKVNTEKTSVEFNFNKVSGEINVYLIVSDAAYNAIKSKYDIDLGSND</sequence>
<proteinExistence type="predicted"/>
<feature type="repeat" description="TPR" evidence="1">
    <location>
        <begin position="131"/>
        <end position="164"/>
    </location>
</feature>
<keyword evidence="3" id="KW-1185">Reference proteome</keyword>
<accession>A0ABT6G1H5</accession>
<dbReference type="InterPro" id="IPR011990">
    <property type="entry name" value="TPR-like_helical_dom_sf"/>
</dbReference>
<evidence type="ECO:0000256" key="1">
    <source>
        <dbReference type="PROSITE-ProRule" id="PRU00339"/>
    </source>
</evidence>
<dbReference type="Gene3D" id="1.25.40.10">
    <property type="entry name" value="Tetratricopeptide repeat domain"/>
    <property type="match status" value="3"/>
</dbReference>
<protein>
    <submittedName>
        <fullName evidence="2">CDC27 family protein</fullName>
    </submittedName>
</protein>
<dbReference type="RefSeq" id="WP_278005336.1">
    <property type="nucleotide sequence ID" value="NZ_JARSBN010000004.1"/>
</dbReference>
<evidence type="ECO:0000313" key="2">
    <source>
        <dbReference type="EMBL" id="MDG4715880.1"/>
    </source>
</evidence>
<dbReference type="Pfam" id="PF12895">
    <property type="entry name" value="ANAPC3"/>
    <property type="match status" value="1"/>
</dbReference>
<dbReference type="SUPFAM" id="SSF48452">
    <property type="entry name" value="TPR-like"/>
    <property type="match status" value="2"/>
</dbReference>